<keyword evidence="3" id="KW-1185">Reference proteome</keyword>
<dbReference type="InterPro" id="IPR041698">
    <property type="entry name" value="Methyltransf_25"/>
</dbReference>
<dbReference type="GO" id="GO:0032259">
    <property type="term" value="P:methylation"/>
    <property type="evidence" value="ECO:0007669"/>
    <property type="project" value="UniProtKB-KW"/>
</dbReference>
<evidence type="ECO:0000313" key="2">
    <source>
        <dbReference type="EMBL" id="ORB03684.1"/>
    </source>
</evidence>
<proteinExistence type="predicted"/>
<keyword evidence="2" id="KW-0489">Methyltransferase</keyword>
<accession>A0A1E3SF00</accession>
<feature type="domain" description="Methyltransferase" evidence="1">
    <location>
        <begin position="69"/>
        <end position="160"/>
    </location>
</feature>
<gene>
    <name evidence="2" type="ORF">BST27_15075</name>
</gene>
<evidence type="ECO:0000313" key="3">
    <source>
        <dbReference type="Proteomes" id="UP000192739"/>
    </source>
</evidence>
<reference evidence="2 3" key="1">
    <citation type="submission" date="2017-02" db="EMBL/GenBank/DDBJ databases">
        <title>The new phylogeny of genus Mycobacterium.</title>
        <authorList>
            <person name="Tortoli E."/>
            <person name="Trovato A."/>
            <person name="Cirillo D.M."/>
        </authorList>
    </citation>
    <scope>NUCLEOTIDE SEQUENCE [LARGE SCALE GENOMIC DNA]</scope>
    <source>
        <strain evidence="2 3">DSM 44049</strain>
    </source>
</reference>
<dbReference type="EMBL" id="MVHT01000038">
    <property type="protein sequence ID" value="ORB03684.1"/>
    <property type="molecule type" value="Genomic_DNA"/>
</dbReference>
<dbReference type="AlphaFoldDB" id="A0A1E3SF00"/>
<keyword evidence="2" id="KW-0808">Transferase</keyword>
<comment type="caution">
    <text evidence="2">The sequence shown here is derived from an EMBL/GenBank/DDBJ whole genome shotgun (WGS) entry which is preliminary data.</text>
</comment>
<sequence>MPRGGPDASWLDRKFQTDALEYLDRDDVSDEVKQRVITMLDRMGTLTKQHEKNARAALKLVSDIPNPRILELGAGHGKLSANILALHPTATVTVSDVDPTSVAKIAGGPLGSHPRARTMLVDATAIDAEDGSYDLVVFALAFHHLPPLTACRAIAEGTRVGRRFLVIDLKRHSPAQFVLSALVQLPLLPLMLPWPTLRPGMHDGLISALRAYSPSALEALGKAADPGMRFELLSPPSRFGPPSIAAAFSRPGFAEQGRDETLSV</sequence>
<evidence type="ECO:0000259" key="1">
    <source>
        <dbReference type="Pfam" id="PF13649"/>
    </source>
</evidence>
<protein>
    <submittedName>
        <fullName evidence="2">SAM-dependent methyltransferase</fullName>
    </submittedName>
</protein>
<dbReference type="SUPFAM" id="SSF53335">
    <property type="entry name" value="S-adenosyl-L-methionine-dependent methyltransferases"/>
    <property type="match status" value="1"/>
</dbReference>
<dbReference type="Proteomes" id="UP000192739">
    <property type="component" value="Unassembled WGS sequence"/>
</dbReference>
<dbReference type="CDD" id="cd02440">
    <property type="entry name" value="AdoMet_MTases"/>
    <property type="match status" value="1"/>
</dbReference>
<dbReference type="OrthoDB" id="4125239at2"/>
<dbReference type="STRING" id="28445.BHQ20_12070"/>
<dbReference type="Pfam" id="PF13649">
    <property type="entry name" value="Methyltransf_25"/>
    <property type="match status" value="1"/>
</dbReference>
<dbReference type="Gene3D" id="3.40.50.150">
    <property type="entry name" value="Vaccinia Virus protein VP39"/>
    <property type="match status" value="1"/>
</dbReference>
<dbReference type="GO" id="GO:0008168">
    <property type="term" value="F:methyltransferase activity"/>
    <property type="evidence" value="ECO:0007669"/>
    <property type="project" value="UniProtKB-KW"/>
</dbReference>
<name>A0A1E3SF00_MYCIE</name>
<dbReference type="RefSeq" id="WP_069419398.1">
    <property type="nucleotide sequence ID" value="NZ_CBCRZH010000040.1"/>
</dbReference>
<dbReference type="InterPro" id="IPR029063">
    <property type="entry name" value="SAM-dependent_MTases_sf"/>
</dbReference>
<organism evidence="2 3">
    <name type="scientific">Mycobacterium intermedium</name>
    <dbReference type="NCBI Taxonomy" id="28445"/>
    <lineage>
        <taxon>Bacteria</taxon>
        <taxon>Bacillati</taxon>
        <taxon>Actinomycetota</taxon>
        <taxon>Actinomycetes</taxon>
        <taxon>Mycobacteriales</taxon>
        <taxon>Mycobacteriaceae</taxon>
        <taxon>Mycobacterium</taxon>
        <taxon>Mycobacterium simiae complex</taxon>
    </lineage>
</organism>